<keyword evidence="3" id="KW-1133">Transmembrane helix</keyword>
<dbReference type="RefSeq" id="WP_244710138.1">
    <property type="nucleotide sequence ID" value="NZ_CP095073.1"/>
</dbReference>
<feature type="transmembrane region" description="Helical" evidence="3">
    <location>
        <begin position="264"/>
        <end position="286"/>
    </location>
</feature>
<feature type="transmembrane region" description="Helical" evidence="3">
    <location>
        <begin position="204"/>
        <end position="224"/>
    </location>
</feature>
<sequence>MLTDKSIEPGGTIALAGLESVGKSALFRHLTGDQTGVETNVKGSTVVISKGSMKRDSRIKVVDTPGIRFKDDSITTQMALNQIKQLDEIILVVKASSLKEELLLLEEQLQLKGKKVVVVATHRDKFQPSEEDQLFIRDLLNVPIVWCNSRSLSTNEQNEIWQAIQCSSNWELNNNLLSFLPAQREEKRSSWLESLLSKQVIGPFLALIMVLCMFAGPVFIAYLLSSYFQPISERLLLNPLKEAFMNFPEFFQVLLIGKYGALTLGWYSFLWAFPVVFLIGLSVAVTEETGVQEHMTHALNPWLKKIGLTGRDLVPVLTGFGCNVVAVMQSRSCSSCTRGACISLISFGSACSYQIGASLSLFGSAGHPVLFIPYIFVLFIVGAVHTRIWEKGSAPLTPVPSLPYLQSITWRGIKFRLMGILKQFLGQAMPIFIIICFIASLFQYMGVMKGMAALLSPLLTLFSLPEEAAPGVVFSFFRKDGMMVLNEGQGALLQTLEIWQIFLIVYLASTLSSCLVTLFSIYKEMGLKQAGSVLVKQMTTSVVSTLILAVFFSALFK</sequence>
<name>A0ABY4EKA9_9BACI</name>
<feature type="domain" description="FeoB-type G" evidence="4">
    <location>
        <begin position="12"/>
        <end position="151"/>
    </location>
</feature>
<dbReference type="Pfam" id="PF07670">
    <property type="entry name" value="Gate"/>
    <property type="match status" value="1"/>
</dbReference>
<keyword evidence="3" id="KW-0812">Transmembrane</keyword>
<organism evidence="6 7">
    <name type="scientific">Halobacillus salinarum</name>
    <dbReference type="NCBI Taxonomy" id="2932257"/>
    <lineage>
        <taxon>Bacteria</taxon>
        <taxon>Bacillati</taxon>
        <taxon>Bacillota</taxon>
        <taxon>Bacilli</taxon>
        <taxon>Bacillales</taxon>
        <taxon>Bacillaceae</taxon>
        <taxon>Halobacillus</taxon>
    </lineage>
</organism>
<reference evidence="6 7" key="1">
    <citation type="submission" date="2022-04" db="EMBL/GenBank/DDBJ databases">
        <title>Halobacillus sp. isolated from saltern.</title>
        <authorList>
            <person name="Won M."/>
            <person name="Lee C.-M."/>
            <person name="Woen H.-Y."/>
            <person name="Kwon S.-W."/>
        </authorList>
    </citation>
    <scope>NUCLEOTIDE SEQUENCE [LARGE SCALE GENOMIC DNA]</scope>
    <source>
        <strain evidence="6 7">SSBR10-3</strain>
    </source>
</reference>
<dbReference type="InterPro" id="IPR027417">
    <property type="entry name" value="P-loop_NTPase"/>
</dbReference>
<keyword evidence="1" id="KW-0547">Nucleotide-binding</keyword>
<evidence type="ECO:0000256" key="3">
    <source>
        <dbReference type="SAM" id="Phobius"/>
    </source>
</evidence>
<dbReference type="InterPro" id="IPR011642">
    <property type="entry name" value="Gate_dom"/>
</dbReference>
<dbReference type="PANTHER" id="PTHR43185">
    <property type="entry name" value="FERROUS IRON TRANSPORT PROTEIN B"/>
    <property type="match status" value="1"/>
</dbReference>
<feature type="transmembrane region" description="Helical" evidence="3">
    <location>
        <begin position="365"/>
        <end position="384"/>
    </location>
</feature>
<dbReference type="NCBIfam" id="TIGR00231">
    <property type="entry name" value="small_GTP"/>
    <property type="match status" value="1"/>
</dbReference>
<protein>
    <submittedName>
        <fullName evidence="6">50S ribosome-binding GTPase</fullName>
    </submittedName>
</protein>
<evidence type="ECO:0000259" key="5">
    <source>
        <dbReference type="Pfam" id="PF07670"/>
    </source>
</evidence>
<dbReference type="EMBL" id="CP095073">
    <property type="protein sequence ID" value="UOQ44298.1"/>
    <property type="molecule type" value="Genomic_DNA"/>
</dbReference>
<dbReference type="InterPro" id="IPR030389">
    <property type="entry name" value="G_FEOB_dom"/>
</dbReference>
<feature type="transmembrane region" description="Helical" evidence="3">
    <location>
        <begin position="534"/>
        <end position="556"/>
    </location>
</feature>
<dbReference type="InterPro" id="IPR050860">
    <property type="entry name" value="FeoB_GTPase"/>
</dbReference>
<dbReference type="Gene3D" id="3.40.50.300">
    <property type="entry name" value="P-loop containing nucleotide triphosphate hydrolases"/>
    <property type="match status" value="1"/>
</dbReference>
<gene>
    <name evidence="6" type="ORF">MUN89_21020</name>
</gene>
<dbReference type="InterPro" id="IPR005225">
    <property type="entry name" value="Small_GTP-bd"/>
</dbReference>
<keyword evidence="2" id="KW-0342">GTP-binding</keyword>
<evidence type="ECO:0000259" key="4">
    <source>
        <dbReference type="Pfam" id="PF02421"/>
    </source>
</evidence>
<dbReference type="CDD" id="cd00882">
    <property type="entry name" value="Ras_like_GTPase"/>
    <property type="match status" value="1"/>
</dbReference>
<keyword evidence="7" id="KW-1185">Reference proteome</keyword>
<feature type="domain" description="Nucleoside transporter/FeoB GTPase Gate" evidence="5">
    <location>
        <begin position="269"/>
        <end position="364"/>
    </location>
</feature>
<keyword evidence="3" id="KW-0472">Membrane</keyword>
<accession>A0ABY4EKA9</accession>
<evidence type="ECO:0000256" key="2">
    <source>
        <dbReference type="ARBA" id="ARBA00023134"/>
    </source>
</evidence>
<evidence type="ECO:0000313" key="7">
    <source>
        <dbReference type="Proteomes" id="UP000831787"/>
    </source>
</evidence>
<dbReference type="SUPFAM" id="SSF52540">
    <property type="entry name" value="P-loop containing nucleoside triphosphate hydrolases"/>
    <property type="match status" value="1"/>
</dbReference>
<dbReference type="Pfam" id="PF02421">
    <property type="entry name" value="FeoB_N"/>
    <property type="match status" value="1"/>
</dbReference>
<evidence type="ECO:0000313" key="6">
    <source>
        <dbReference type="EMBL" id="UOQ44298.1"/>
    </source>
</evidence>
<feature type="transmembrane region" description="Helical" evidence="3">
    <location>
        <begin position="424"/>
        <end position="445"/>
    </location>
</feature>
<proteinExistence type="predicted"/>
<dbReference type="Proteomes" id="UP000831787">
    <property type="component" value="Chromosome"/>
</dbReference>
<evidence type="ECO:0000256" key="1">
    <source>
        <dbReference type="ARBA" id="ARBA00022741"/>
    </source>
</evidence>
<dbReference type="PANTHER" id="PTHR43185:SF1">
    <property type="entry name" value="FE(2+) TRANSPORTER FEOB"/>
    <property type="match status" value="1"/>
</dbReference>
<feature type="transmembrane region" description="Helical" evidence="3">
    <location>
        <begin position="498"/>
        <end position="522"/>
    </location>
</feature>